<sequence>MTALFPDGCALVFGASGGIGSKVAEVLATDGADLALVYNRKKDAAQTVASAAVAKGRKASVHACDVRDPASLSALVDSAVAEHGRVHTLVWAAGPLVEQHYLANTPLDAWRNAIETEVLGLIGATTALIPHMRQHGGGSIVHLGSAGHRRWPDRDGLSVAPKAANESFLQGIAREEGRNGIRANSVLVGVIDAGMFHELMAKGAFPDGWVEETQKALCVKRWGEAEEIGYAVSFLASARAAYVTGETINVSGGFGV</sequence>
<dbReference type="PRINTS" id="PR00081">
    <property type="entry name" value="GDHRDH"/>
</dbReference>
<organism evidence="2 3">
    <name type="scientific">Tsuneonella aeria</name>
    <dbReference type="NCBI Taxonomy" id="1837929"/>
    <lineage>
        <taxon>Bacteria</taxon>
        <taxon>Pseudomonadati</taxon>
        <taxon>Pseudomonadota</taxon>
        <taxon>Alphaproteobacteria</taxon>
        <taxon>Sphingomonadales</taxon>
        <taxon>Erythrobacteraceae</taxon>
        <taxon>Tsuneonella</taxon>
    </lineage>
</organism>
<evidence type="ECO:0000313" key="3">
    <source>
        <dbReference type="Proteomes" id="UP000439522"/>
    </source>
</evidence>
<dbReference type="Proteomes" id="UP000439522">
    <property type="component" value="Unassembled WGS sequence"/>
</dbReference>
<dbReference type="CDD" id="cd05233">
    <property type="entry name" value="SDR_c"/>
    <property type="match status" value="1"/>
</dbReference>
<protein>
    <submittedName>
        <fullName evidence="2">SDR family oxidoreductase</fullName>
    </submittedName>
</protein>
<proteinExistence type="inferred from homology"/>
<dbReference type="Gene3D" id="3.40.50.720">
    <property type="entry name" value="NAD(P)-binding Rossmann-like Domain"/>
    <property type="match status" value="1"/>
</dbReference>
<evidence type="ECO:0000256" key="1">
    <source>
        <dbReference type="ARBA" id="ARBA00006484"/>
    </source>
</evidence>
<evidence type="ECO:0000313" key="2">
    <source>
        <dbReference type="EMBL" id="MXO74340.1"/>
    </source>
</evidence>
<dbReference type="InterPro" id="IPR002347">
    <property type="entry name" value="SDR_fam"/>
</dbReference>
<dbReference type="RefSeq" id="WP_160610104.1">
    <property type="nucleotide sequence ID" value="NZ_WTZA01000001.1"/>
</dbReference>
<dbReference type="InterPro" id="IPR036291">
    <property type="entry name" value="NAD(P)-bd_dom_sf"/>
</dbReference>
<dbReference type="SUPFAM" id="SSF51735">
    <property type="entry name" value="NAD(P)-binding Rossmann-fold domains"/>
    <property type="match status" value="1"/>
</dbReference>
<name>A0A6I4TDX3_9SPHN</name>
<dbReference type="Pfam" id="PF13561">
    <property type="entry name" value="adh_short_C2"/>
    <property type="match status" value="1"/>
</dbReference>
<dbReference type="EMBL" id="WTZA01000001">
    <property type="protein sequence ID" value="MXO74340.1"/>
    <property type="molecule type" value="Genomic_DNA"/>
</dbReference>
<comment type="similarity">
    <text evidence="1">Belongs to the short-chain dehydrogenases/reductases (SDR) family.</text>
</comment>
<dbReference type="OrthoDB" id="5513072at2"/>
<accession>A0A6I4TDX3</accession>
<dbReference type="InterPro" id="IPR050259">
    <property type="entry name" value="SDR"/>
</dbReference>
<dbReference type="AlphaFoldDB" id="A0A6I4TDX3"/>
<keyword evidence="3" id="KW-1185">Reference proteome</keyword>
<gene>
    <name evidence="2" type="ORF">GRI40_03760</name>
</gene>
<dbReference type="PANTHER" id="PTHR42879">
    <property type="entry name" value="3-OXOACYL-(ACYL-CARRIER-PROTEIN) REDUCTASE"/>
    <property type="match status" value="1"/>
</dbReference>
<comment type="caution">
    <text evidence="2">The sequence shown here is derived from an EMBL/GenBank/DDBJ whole genome shotgun (WGS) entry which is preliminary data.</text>
</comment>
<reference evidence="2 3" key="1">
    <citation type="submission" date="2019-12" db="EMBL/GenBank/DDBJ databases">
        <title>Genomic-based taxomic classification of the family Erythrobacteraceae.</title>
        <authorList>
            <person name="Xu L."/>
        </authorList>
    </citation>
    <scope>NUCLEOTIDE SEQUENCE [LARGE SCALE GENOMIC DNA]</scope>
    <source>
        <strain evidence="2 3">100921-2</strain>
    </source>
</reference>